<dbReference type="PANTHER" id="PTHR33109:SF102">
    <property type="entry name" value="EPIDERMAL PATTERNING FACTOR-LIKE PROTEIN 1"/>
    <property type="match status" value="1"/>
</dbReference>
<evidence type="ECO:0000256" key="1">
    <source>
        <dbReference type="ARBA" id="ARBA00004613"/>
    </source>
</evidence>
<keyword evidence="6" id="KW-1015">Disulfide bond</keyword>
<accession>A0A6P5ZHM3</accession>
<dbReference type="RefSeq" id="XP_022752032.1">
    <property type="nucleotide sequence ID" value="XM_022896297.1"/>
</dbReference>
<gene>
    <name evidence="10" type="primary">LOC111300677</name>
</gene>
<keyword evidence="4 7" id="KW-0964">Secreted</keyword>
<reference evidence="10" key="1">
    <citation type="submission" date="2025-08" db="UniProtKB">
        <authorList>
            <consortium name="RefSeq"/>
        </authorList>
    </citation>
    <scope>IDENTIFICATION</scope>
    <source>
        <tissue evidence="10">Fruit stalk</tissue>
    </source>
</reference>
<evidence type="ECO:0000256" key="2">
    <source>
        <dbReference type="ARBA" id="ARBA00008127"/>
    </source>
</evidence>
<keyword evidence="8" id="KW-1133">Transmembrane helix</keyword>
<comment type="subcellular location">
    <subcellularLocation>
        <location evidence="1 7">Secreted</location>
    </subcellularLocation>
</comment>
<evidence type="ECO:0000256" key="8">
    <source>
        <dbReference type="SAM" id="Phobius"/>
    </source>
</evidence>
<evidence type="ECO:0000256" key="5">
    <source>
        <dbReference type="ARBA" id="ARBA00022729"/>
    </source>
</evidence>
<keyword evidence="3 7" id="KW-0217">Developmental protein</keyword>
<comment type="function">
    <text evidence="7">Controls stomatal patterning.</text>
</comment>
<keyword evidence="9" id="KW-1185">Reference proteome</keyword>
<keyword evidence="8" id="KW-0472">Membrane</keyword>
<dbReference type="GO" id="GO:0010052">
    <property type="term" value="P:guard cell differentiation"/>
    <property type="evidence" value="ECO:0007669"/>
    <property type="project" value="UniProtKB-UniRule"/>
</dbReference>
<dbReference type="GO" id="GO:0005576">
    <property type="term" value="C:extracellular region"/>
    <property type="evidence" value="ECO:0007669"/>
    <property type="project" value="UniProtKB-SubCell"/>
</dbReference>
<dbReference type="Proteomes" id="UP000515121">
    <property type="component" value="Unplaced"/>
</dbReference>
<proteinExistence type="inferred from homology"/>
<sequence length="157" mass="17447">MIIMSSLVSLSLYISTLVISLCFHLLLSPASSFRQPQPPNSPDWVSIEAPALSLFPMFTCSLINLTMVLVLGFQQVPSFEEKTRLGSTPPSCHNKCNGCHPCMAVQVPTLPSHDRFQPGLSKAITNSMQFFDPSGNQYSNYKPLGWKCRCGDRFYNP</sequence>
<keyword evidence="8" id="KW-0812">Transmembrane</keyword>
<evidence type="ECO:0000313" key="9">
    <source>
        <dbReference type="Proteomes" id="UP000515121"/>
    </source>
</evidence>
<evidence type="ECO:0000313" key="10">
    <source>
        <dbReference type="RefSeq" id="XP_022752032.1"/>
    </source>
</evidence>
<keyword evidence="5" id="KW-0732">Signal</keyword>
<evidence type="ECO:0000256" key="3">
    <source>
        <dbReference type="ARBA" id="ARBA00022473"/>
    </source>
</evidence>
<evidence type="ECO:0000256" key="4">
    <source>
        <dbReference type="ARBA" id="ARBA00022525"/>
    </source>
</evidence>
<dbReference type="Pfam" id="PF17181">
    <property type="entry name" value="EPF"/>
    <property type="match status" value="1"/>
</dbReference>
<dbReference type="OrthoDB" id="1922142at2759"/>
<dbReference type="PANTHER" id="PTHR33109">
    <property type="entry name" value="EPIDERMAL PATTERNING FACTOR-LIKE PROTEIN 4"/>
    <property type="match status" value="1"/>
</dbReference>
<comment type="similarity">
    <text evidence="2 7">Belongs to the plant cysteine rich small secretory peptide family. Epidermal patterning factor subfamily.</text>
</comment>
<evidence type="ECO:0000256" key="7">
    <source>
        <dbReference type="RuleBase" id="RU367102"/>
    </source>
</evidence>
<organism evidence="9 10">
    <name type="scientific">Durio zibethinus</name>
    <name type="common">Durian</name>
    <dbReference type="NCBI Taxonomy" id="66656"/>
    <lineage>
        <taxon>Eukaryota</taxon>
        <taxon>Viridiplantae</taxon>
        <taxon>Streptophyta</taxon>
        <taxon>Embryophyta</taxon>
        <taxon>Tracheophyta</taxon>
        <taxon>Spermatophyta</taxon>
        <taxon>Magnoliopsida</taxon>
        <taxon>eudicotyledons</taxon>
        <taxon>Gunneridae</taxon>
        <taxon>Pentapetalae</taxon>
        <taxon>rosids</taxon>
        <taxon>malvids</taxon>
        <taxon>Malvales</taxon>
        <taxon>Malvaceae</taxon>
        <taxon>Helicteroideae</taxon>
        <taxon>Durio</taxon>
    </lineage>
</organism>
<dbReference type="KEGG" id="dzi:111300677"/>
<protein>
    <recommendedName>
        <fullName evidence="7">Epidermal patterning factor-like protein</fullName>
    </recommendedName>
</protein>
<feature type="transmembrane region" description="Helical" evidence="8">
    <location>
        <begin position="50"/>
        <end position="73"/>
    </location>
</feature>
<name>A0A6P5ZHM3_DURZI</name>
<dbReference type="InterPro" id="IPR039455">
    <property type="entry name" value="EPFL"/>
</dbReference>
<evidence type="ECO:0000256" key="6">
    <source>
        <dbReference type="ARBA" id="ARBA00023157"/>
    </source>
</evidence>
<dbReference type="AlphaFoldDB" id="A0A6P5ZHM3"/>
<dbReference type="GeneID" id="111300677"/>